<dbReference type="PANTHER" id="PTHR38781:SF1">
    <property type="entry name" value="ANTITOXIN DINJ-RELATED"/>
    <property type="match status" value="1"/>
</dbReference>
<sequence length="102" mass="11794">MNKNTLIQFRIDHDLKIDAENICNQLGIDLTTVLKMCLKQIIIQKGIPFSVHLPDDGEKYHSDSNVNDSKRQGIDKKSDKDFEIDIRGINEEVESIRKENRI</sequence>
<dbReference type="KEGG" id="lua:D4A81_06960"/>
<dbReference type="AlphaFoldDB" id="A0A385Q280"/>
<evidence type="ECO:0000256" key="2">
    <source>
        <dbReference type="ARBA" id="ARBA00022649"/>
    </source>
</evidence>
<dbReference type="EMBL" id="CP032364">
    <property type="protein sequence ID" value="AYA99697.1"/>
    <property type="molecule type" value="Genomic_DNA"/>
</dbReference>
<organism evidence="3 4">
    <name type="scientific">Lachnoanaerobaculum umeaense</name>
    <dbReference type="NCBI Taxonomy" id="617123"/>
    <lineage>
        <taxon>Bacteria</taxon>
        <taxon>Bacillati</taxon>
        <taxon>Bacillota</taxon>
        <taxon>Clostridia</taxon>
        <taxon>Lachnospirales</taxon>
        <taxon>Lachnospiraceae</taxon>
        <taxon>Lachnoanaerobaculum</taxon>
    </lineage>
</organism>
<name>A0A385Q280_9FIRM</name>
<dbReference type="Gene3D" id="1.10.1220.10">
    <property type="entry name" value="Met repressor-like"/>
    <property type="match status" value="1"/>
</dbReference>
<dbReference type="OrthoDB" id="9804867at2"/>
<dbReference type="GO" id="GO:0006351">
    <property type="term" value="P:DNA-templated transcription"/>
    <property type="evidence" value="ECO:0007669"/>
    <property type="project" value="TreeGrafter"/>
</dbReference>
<reference evidence="3 4" key="1">
    <citation type="submission" date="2018-09" db="EMBL/GenBank/DDBJ databases">
        <title>Genome sequencing of Lachnoanaerobaculum umeaense DSM 23576.</title>
        <authorList>
            <person name="Kook J.-K."/>
            <person name="Park S.-N."/>
            <person name="Lim Y.K."/>
        </authorList>
    </citation>
    <scope>NUCLEOTIDE SEQUENCE [LARGE SCALE GENOMIC DNA]</scope>
    <source>
        <strain evidence="4">DSM 23576 \ CCUG 58757</strain>
    </source>
</reference>
<evidence type="ECO:0000256" key="1">
    <source>
        <dbReference type="ARBA" id="ARBA00010562"/>
    </source>
</evidence>
<dbReference type="Pfam" id="PF04221">
    <property type="entry name" value="RelB"/>
    <property type="match status" value="1"/>
</dbReference>
<dbReference type="InterPro" id="IPR007337">
    <property type="entry name" value="RelB/DinJ"/>
</dbReference>
<proteinExistence type="inferred from homology"/>
<dbReference type="RefSeq" id="WP_111526036.1">
    <property type="nucleotide sequence ID" value="NZ_CP032364.1"/>
</dbReference>
<dbReference type="NCBIfam" id="TIGR02384">
    <property type="entry name" value="RelB_DinJ"/>
    <property type="match status" value="1"/>
</dbReference>
<dbReference type="PANTHER" id="PTHR38781">
    <property type="entry name" value="ANTITOXIN DINJ-RELATED"/>
    <property type="match status" value="1"/>
</dbReference>
<comment type="similarity">
    <text evidence="1">Belongs to the RelB/DinJ antitoxin family.</text>
</comment>
<dbReference type="GO" id="GO:0006355">
    <property type="term" value="P:regulation of DNA-templated transcription"/>
    <property type="evidence" value="ECO:0007669"/>
    <property type="project" value="InterPro"/>
</dbReference>
<dbReference type="InterPro" id="IPR013321">
    <property type="entry name" value="Arc_rbn_hlx_hlx"/>
</dbReference>
<dbReference type="Proteomes" id="UP000265562">
    <property type="component" value="Chromosome"/>
</dbReference>
<evidence type="ECO:0000313" key="4">
    <source>
        <dbReference type="Proteomes" id="UP000265562"/>
    </source>
</evidence>
<keyword evidence="2" id="KW-1277">Toxin-antitoxin system</keyword>
<evidence type="ECO:0000313" key="3">
    <source>
        <dbReference type="EMBL" id="AYA99697.1"/>
    </source>
</evidence>
<keyword evidence="4" id="KW-1185">Reference proteome</keyword>
<protein>
    <submittedName>
        <fullName evidence="3">Type II toxin-antitoxin system RelB/DinJ family antitoxin</fullName>
    </submittedName>
</protein>
<gene>
    <name evidence="3" type="ORF">D4A81_06960</name>
</gene>
<accession>A0A385Q280</accession>